<evidence type="ECO:0000313" key="7">
    <source>
        <dbReference type="Ensembl" id="ENSMMOP00000019358.1"/>
    </source>
</evidence>
<reference evidence="7" key="2">
    <citation type="submission" date="2025-09" db="UniProtKB">
        <authorList>
            <consortium name="Ensembl"/>
        </authorList>
    </citation>
    <scope>IDENTIFICATION</scope>
</reference>
<dbReference type="InterPro" id="IPR009003">
    <property type="entry name" value="Peptidase_S1_PA"/>
</dbReference>
<keyword evidence="8" id="KW-1185">Reference proteome</keyword>
<dbReference type="STRING" id="94237.ENSMMOP00000019358"/>
<dbReference type="InterPro" id="IPR018114">
    <property type="entry name" value="TRYPSIN_HIS"/>
</dbReference>
<dbReference type="Proteomes" id="UP000261620">
    <property type="component" value="Unplaced"/>
</dbReference>
<keyword evidence="3" id="KW-1015">Disulfide bond</keyword>
<dbReference type="PANTHER" id="PTHR24271">
    <property type="entry name" value="KALLIKREIN-RELATED"/>
    <property type="match status" value="1"/>
</dbReference>
<dbReference type="Pfam" id="PF00089">
    <property type="entry name" value="Trypsin"/>
    <property type="match status" value="1"/>
</dbReference>
<dbReference type="InterPro" id="IPR001254">
    <property type="entry name" value="Trypsin_dom"/>
</dbReference>
<dbReference type="PROSITE" id="PS00134">
    <property type="entry name" value="TRYPSIN_HIS"/>
    <property type="match status" value="1"/>
</dbReference>
<evidence type="ECO:0000256" key="4">
    <source>
        <dbReference type="ARBA" id="ARBA00036320"/>
    </source>
</evidence>
<dbReference type="FunFam" id="2.40.10.10:FF:000005">
    <property type="entry name" value="Serine protease 37"/>
    <property type="match status" value="1"/>
</dbReference>
<reference evidence="7" key="1">
    <citation type="submission" date="2025-08" db="UniProtKB">
        <authorList>
            <consortium name="Ensembl"/>
        </authorList>
    </citation>
    <scope>IDENTIFICATION</scope>
</reference>
<dbReference type="AlphaFoldDB" id="A0A3Q3WVB4"/>
<comment type="catalytic activity">
    <reaction evidence="4">
        <text>Preferential cleavage: Arg-|-Xaa, Lys-|-Xaa.</text>
        <dbReference type="EC" id="3.4.21.4"/>
    </reaction>
</comment>
<evidence type="ECO:0000256" key="2">
    <source>
        <dbReference type="ARBA" id="ARBA00023145"/>
    </source>
</evidence>
<feature type="domain" description="Peptidase S1" evidence="6">
    <location>
        <begin position="22"/>
        <end position="115"/>
    </location>
</feature>
<dbReference type="PRINTS" id="PR00722">
    <property type="entry name" value="CHYMOTRYPSIN"/>
</dbReference>
<accession>A0A3Q3WVB4</accession>
<evidence type="ECO:0000259" key="6">
    <source>
        <dbReference type="PROSITE" id="PS50240"/>
    </source>
</evidence>
<dbReference type="InterPro" id="IPR001314">
    <property type="entry name" value="Peptidase_S1A"/>
</dbReference>
<dbReference type="Gene3D" id="2.40.10.10">
    <property type="entry name" value="Trypsin-like serine proteases"/>
    <property type="match status" value="2"/>
</dbReference>
<dbReference type="SUPFAM" id="SSF50494">
    <property type="entry name" value="Trypsin-like serine proteases"/>
    <property type="match status" value="1"/>
</dbReference>
<dbReference type="EC" id="3.4.21.4" evidence="5"/>
<evidence type="ECO:0000256" key="5">
    <source>
        <dbReference type="ARBA" id="ARBA00038868"/>
    </source>
</evidence>
<dbReference type="PROSITE" id="PS50240">
    <property type="entry name" value="TRYPSIN_DOM"/>
    <property type="match status" value="1"/>
</dbReference>
<name>A0A3Q3WVB4_MOLML</name>
<protein>
    <recommendedName>
        <fullName evidence="5">trypsin</fullName>
        <ecNumber evidence="5">3.4.21.4</ecNumber>
    </recommendedName>
</protein>
<comment type="subcellular location">
    <subcellularLocation>
        <location evidence="1">Secreted</location>
        <location evidence="1">Extracellular space</location>
    </subcellularLocation>
</comment>
<evidence type="ECO:0000256" key="1">
    <source>
        <dbReference type="ARBA" id="ARBA00004239"/>
    </source>
</evidence>
<dbReference type="GO" id="GO:0005576">
    <property type="term" value="C:extracellular region"/>
    <property type="evidence" value="ECO:0007669"/>
    <property type="project" value="UniProtKB-SubCell"/>
</dbReference>
<keyword evidence="2" id="KW-0865">Zymogen</keyword>
<dbReference type="Ensembl" id="ENSMMOT00000019683.1">
    <property type="protein sequence ID" value="ENSMMOP00000019358.1"/>
    <property type="gene ID" value="ENSMMOG00000014666.1"/>
</dbReference>
<sequence>KWNVPLTFLDVMCSALGHGSEIINGKEVRPHSLPFMVLLVKETFCGGTLIDPNWVLTAAHCEHFDKVLLGVHSIKKEETDSRQEIQVEKAYHHPDYNDSKKTNDLMLLKVISIFL</sequence>
<dbReference type="PANTHER" id="PTHR24271:SF52">
    <property type="entry name" value="GRANZYME K"/>
    <property type="match status" value="1"/>
</dbReference>
<dbReference type="GO" id="GO:0004252">
    <property type="term" value="F:serine-type endopeptidase activity"/>
    <property type="evidence" value="ECO:0007669"/>
    <property type="project" value="UniProtKB-EC"/>
</dbReference>
<dbReference type="InterPro" id="IPR043504">
    <property type="entry name" value="Peptidase_S1_PA_chymotrypsin"/>
</dbReference>
<evidence type="ECO:0000313" key="8">
    <source>
        <dbReference type="Proteomes" id="UP000261620"/>
    </source>
</evidence>
<proteinExistence type="predicted"/>
<dbReference type="OMA" id="ASIQYIN"/>
<organism evidence="7 8">
    <name type="scientific">Mola mola</name>
    <name type="common">Ocean sunfish</name>
    <name type="synonym">Tetraodon mola</name>
    <dbReference type="NCBI Taxonomy" id="94237"/>
    <lineage>
        <taxon>Eukaryota</taxon>
        <taxon>Metazoa</taxon>
        <taxon>Chordata</taxon>
        <taxon>Craniata</taxon>
        <taxon>Vertebrata</taxon>
        <taxon>Euteleostomi</taxon>
        <taxon>Actinopterygii</taxon>
        <taxon>Neopterygii</taxon>
        <taxon>Teleostei</taxon>
        <taxon>Neoteleostei</taxon>
        <taxon>Acanthomorphata</taxon>
        <taxon>Eupercaria</taxon>
        <taxon>Tetraodontiformes</taxon>
        <taxon>Molidae</taxon>
        <taxon>Mola</taxon>
    </lineage>
</organism>
<evidence type="ECO:0000256" key="3">
    <source>
        <dbReference type="ARBA" id="ARBA00023157"/>
    </source>
</evidence>
<dbReference type="GO" id="GO:0006508">
    <property type="term" value="P:proteolysis"/>
    <property type="evidence" value="ECO:0007669"/>
    <property type="project" value="InterPro"/>
</dbReference>